<name>A0AA36M868_CYLNA</name>
<evidence type="ECO:0000313" key="3">
    <source>
        <dbReference type="Proteomes" id="UP001176961"/>
    </source>
</evidence>
<keyword evidence="1" id="KW-0175">Coiled coil</keyword>
<gene>
    <name evidence="2" type="ORF">CYNAS_LOCUS12290</name>
</gene>
<comment type="caution">
    <text evidence="2">The sequence shown here is derived from an EMBL/GenBank/DDBJ whole genome shotgun (WGS) entry which is preliminary data.</text>
</comment>
<dbReference type="Proteomes" id="UP001176961">
    <property type="component" value="Unassembled WGS sequence"/>
</dbReference>
<sequence length="396" mass="42353">MHRCTETTSEKRNRYIKNFEHLSKALQISKAVQTRYQLIPQSALNKVVVAGIRDTKLMSATSDGFVIRVNNPSMKSPYNRICIDPNGVPSKFNTHIPVSETVVQAAAKIQKGVQVAGKALFVVSILASGYRVINTIQDELDIDSQIEAYEKIVSCLKEDLENCNEEERTEKKKALDFAMSLLEDARDCKRNPGKKTILTSLCIGGEWGGAAALGYAGAQGGAAIGAFGGPLLGLAGAVTGGVLGGVAGTELGASAIENFRCDEDGIASEAKGSLMSFGENSRVAAVNASFFAGKGLEVGASAGIFQKKGDDGSLDVGKIGADFGISNKGLDARVEIKPYWCEVEEDKYKYATGLNLDTGFQWSKDRAELSVFGFGLSKGTEGLSIKLPVFNFTWKY</sequence>
<evidence type="ECO:0000313" key="2">
    <source>
        <dbReference type="EMBL" id="CAJ0600307.1"/>
    </source>
</evidence>
<organism evidence="2 3">
    <name type="scientific">Cylicocyclus nassatus</name>
    <name type="common">Nematode worm</name>
    <dbReference type="NCBI Taxonomy" id="53992"/>
    <lineage>
        <taxon>Eukaryota</taxon>
        <taxon>Metazoa</taxon>
        <taxon>Ecdysozoa</taxon>
        <taxon>Nematoda</taxon>
        <taxon>Chromadorea</taxon>
        <taxon>Rhabditida</taxon>
        <taxon>Rhabditina</taxon>
        <taxon>Rhabditomorpha</taxon>
        <taxon>Strongyloidea</taxon>
        <taxon>Strongylidae</taxon>
        <taxon>Cylicocyclus</taxon>
    </lineage>
</organism>
<dbReference type="EMBL" id="CATQJL010000223">
    <property type="protein sequence ID" value="CAJ0600307.1"/>
    <property type="molecule type" value="Genomic_DNA"/>
</dbReference>
<accession>A0AA36M868</accession>
<keyword evidence="3" id="KW-1185">Reference proteome</keyword>
<protein>
    <submittedName>
        <fullName evidence="2">Uncharacterized protein</fullName>
    </submittedName>
</protein>
<reference evidence="2" key="1">
    <citation type="submission" date="2023-07" db="EMBL/GenBank/DDBJ databases">
        <authorList>
            <consortium name="CYATHOMIX"/>
        </authorList>
    </citation>
    <scope>NUCLEOTIDE SEQUENCE</scope>
    <source>
        <strain evidence="2">N/A</strain>
    </source>
</reference>
<proteinExistence type="predicted"/>
<evidence type="ECO:0000256" key="1">
    <source>
        <dbReference type="SAM" id="Coils"/>
    </source>
</evidence>
<feature type="coiled-coil region" evidence="1">
    <location>
        <begin position="146"/>
        <end position="173"/>
    </location>
</feature>
<dbReference type="AlphaFoldDB" id="A0AA36M868"/>